<dbReference type="EMBL" id="VNHQ01000012">
    <property type="protein sequence ID" value="TYP65336.1"/>
    <property type="molecule type" value="Genomic_DNA"/>
</dbReference>
<sequence length="130" mass="13838">MKLGSLLVACMLGSLAQPALASEEGYSATYTGCMDASGGVTVNMLDCAAAETAWQDARLNSGYKTANKVLSSENRANLLAAQRLWLKYRDANCALYGRLTGGTIDSLNGTSCFLEMTKARADDLAWLAQQ</sequence>
<dbReference type="PANTHER" id="PTHR39176">
    <property type="entry name" value="PERIPLASMIC PROTEIN-RELATED"/>
    <property type="match status" value="1"/>
</dbReference>
<accession>A0A5S5BG77</accession>
<feature type="signal peptide" evidence="1">
    <location>
        <begin position="1"/>
        <end position="21"/>
    </location>
</feature>
<feature type="domain" description="Lysozyme inhibitor LprI-like N-terminal" evidence="2">
    <location>
        <begin position="33"/>
        <end position="124"/>
    </location>
</feature>
<feature type="chain" id="PRO_5024316878" evidence="1">
    <location>
        <begin position="22"/>
        <end position="130"/>
    </location>
</feature>
<dbReference type="Gene3D" id="1.20.1270.180">
    <property type="match status" value="1"/>
</dbReference>
<name>A0A5S5BG77_STUST</name>
<comment type="caution">
    <text evidence="3">The sequence shown here is derived from an EMBL/GenBank/DDBJ whole genome shotgun (WGS) entry which is preliminary data.</text>
</comment>
<evidence type="ECO:0000259" key="2">
    <source>
        <dbReference type="Pfam" id="PF07007"/>
    </source>
</evidence>
<evidence type="ECO:0000313" key="3">
    <source>
        <dbReference type="EMBL" id="TYP65336.1"/>
    </source>
</evidence>
<reference evidence="3 4" key="1">
    <citation type="submission" date="2019-07" db="EMBL/GenBank/DDBJ databases">
        <title>Deep subsurface shale carbon reservoir microbial communities from Ohio and West Virginia, USA.</title>
        <authorList>
            <person name="Wrighton K."/>
        </authorList>
    </citation>
    <scope>NUCLEOTIDE SEQUENCE [LARGE SCALE GENOMIC DNA]</scope>
    <source>
        <strain evidence="3 4">NP_8Ht</strain>
    </source>
</reference>
<dbReference type="Pfam" id="PF07007">
    <property type="entry name" value="LprI"/>
    <property type="match status" value="1"/>
</dbReference>
<dbReference type="AlphaFoldDB" id="A0A5S5BG77"/>
<keyword evidence="1" id="KW-0732">Signal</keyword>
<organism evidence="3 4">
    <name type="scientific">Stutzerimonas stutzeri</name>
    <name type="common">Pseudomonas stutzeri</name>
    <dbReference type="NCBI Taxonomy" id="316"/>
    <lineage>
        <taxon>Bacteria</taxon>
        <taxon>Pseudomonadati</taxon>
        <taxon>Pseudomonadota</taxon>
        <taxon>Gammaproteobacteria</taxon>
        <taxon>Pseudomonadales</taxon>
        <taxon>Pseudomonadaceae</taxon>
        <taxon>Stutzerimonas</taxon>
    </lineage>
</organism>
<gene>
    <name evidence="3" type="ORF">A9A72_122464</name>
</gene>
<dbReference type="InterPro" id="IPR009739">
    <property type="entry name" value="LprI-like_N"/>
</dbReference>
<evidence type="ECO:0000313" key="4">
    <source>
        <dbReference type="Proteomes" id="UP000324282"/>
    </source>
</evidence>
<dbReference type="Proteomes" id="UP000324282">
    <property type="component" value="Unassembled WGS sequence"/>
</dbReference>
<protein>
    <submittedName>
        <fullName evidence="3">Uncharacterized protein YecT (DUF1311 family)</fullName>
    </submittedName>
</protein>
<proteinExistence type="predicted"/>
<evidence type="ECO:0000256" key="1">
    <source>
        <dbReference type="SAM" id="SignalP"/>
    </source>
</evidence>
<dbReference type="RefSeq" id="WP_187433516.1">
    <property type="nucleotide sequence ID" value="NZ_VNHQ01000012.1"/>
</dbReference>
<dbReference type="PANTHER" id="PTHR39176:SF1">
    <property type="entry name" value="PERIPLASMIC PROTEIN"/>
    <property type="match status" value="1"/>
</dbReference>